<evidence type="ECO:0000313" key="3">
    <source>
        <dbReference type="Proteomes" id="UP000782519"/>
    </source>
</evidence>
<dbReference type="CDD" id="cd04301">
    <property type="entry name" value="NAT_SF"/>
    <property type="match status" value="1"/>
</dbReference>
<proteinExistence type="predicted"/>
<reference evidence="2" key="1">
    <citation type="submission" date="2020-07" db="EMBL/GenBank/DDBJ databases">
        <title>Huge and variable diversity of episymbiotic CPR bacteria and DPANN archaea in groundwater ecosystems.</title>
        <authorList>
            <person name="He C.Y."/>
            <person name="Keren R."/>
            <person name="Whittaker M."/>
            <person name="Farag I.F."/>
            <person name="Doudna J."/>
            <person name="Cate J.H.D."/>
            <person name="Banfield J.F."/>
        </authorList>
    </citation>
    <scope>NUCLEOTIDE SEQUENCE</scope>
    <source>
        <strain evidence="2">NC_groundwater_1818_Pr3_B-0.1um_66_35</strain>
    </source>
</reference>
<evidence type="ECO:0000259" key="1">
    <source>
        <dbReference type="PROSITE" id="PS51186"/>
    </source>
</evidence>
<protein>
    <submittedName>
        <fullName evidence="2">GNAT family N-acetyltransferase</fullName>
    </submittedName>
</protein>
<gene>
    <name evidence="2" type="ORF">HZA66_22090</name>
</gene>
<sequence length="206" mass="22685">MYDALIADLTGSKGTIRSLINQELPLLRDHLLRLDAESRRDRFNGYADEGFIDRYASKCGGDGTIIIAYFAEDGAVHAAAELHQPDLSTDSLPEIAFSVEAHLRRKGIGSILFRQLMEVARSLGYENLRITTGSQNQAMRALANKFGAHLTFRQGESTGTIDLNQEMPRTNQPTIEIPAGAASALIDFNQACWNLFLRMSGINRAA</sequence>
<dbReference type="GO" id="GO:0016747">
    <property type="term" value="F:acyltransferase activity, transferring groups other than amino-acyl groups"/>
    <property type="evidence" value="ECO:0007669"/>
    <property type="project" value="InterPro"/>
</dbReference>
<organism evidence="2 3">
    <name type="scientific">Rhodopseudomonas palustris</name>
    <dbReference type="NCBI Taxonomy" id="1076"/>
    <lineage>
        <taxon>Bacteria</taxon>
        <taxon>Pseudomonadati</taxon>
        <taxon>Pseudomonadota</taxon>
        <taxon>Alphaproteobacteria</taxon>
        <taxon>Hyphomicrobiales</taxon>
        <taxon>Nitrobacteraceae</taxon>
        <taxon>Rhodopseudomonas</taxon>
    </lineage>
</organism>
<dbReference type="EMBL" id="JACRJB010000062">
    <property type="protein sequence ID" value="MBI5132143.1"/>
    <property type="molecule type" value="Genomic_DNA"/>
</dbReference>
<dbReference type="SUPFAM" id="SSF55729">
    <property type="entry name" value="Acyl-CoA N-acyltransferases (Nat)"/>
    <property type="match status" value="1"/>
</dbReference>
<dbReference type="Gene3D" id="3.40.630.30">
    <property type="match status" value="1"/>
</dbReference>
<dbReference type="Pfam" id="PF00583">
    <property type="entry name" value="Acetyltransf_1"/>
    <property type="match status" value="1"/>
</dbReference>
<dbReference type="Proteomes" id="UP000782519">
    <property type="component" value="Unassembled WGS sequence"/>
</dbReference>
<dbReference type="InterPro" id="IPR016181">
    <property type="entry name" value="Acyl_CoA_acyltransferase"/>
</dbReference>
<dbReference type="AlphaFoldDB" id="A0A933W4H7"/>
<evidence type="ECO:0000313" key="2">
    <source>
        <dbReference type="EMBL" id="MBI5132143.1"/>
    </source>
</evidence>
<accession>A0A933W4H7</accession>
<dbReference type="InterPro" id="IPR000182">
    <property type="entry name" value="GNAT_dom"/>
</dbReference>
<name>A0A933W4H7_RHOPL</name>
<dbReference type="PROSITE" id="PS51186">
    <property type="entry name" value="GNAT"/>
    <property type="match status" value="1"/>
</dbReference>
<comment type="caution">
    <text evidence="2">The sequence shown here is derived from an EMBL/GenBank/DDBJ whole genome shotgun (WGS) entry which is preliminary data.</text>
</comment>
<feature type="domain" description="N-acetyltransferase" evidence="1">
    <location>
        <begin position="18"/>
        <end position="168"/>
    </location>
</feature>